<proteinExistence type="inferred from homology"/>
<keyword evidence="3" id="KW-1003">Cell membrane</keyword>
<dbReference type="AlphaFoldDB" id="A0A517ZBU9"/>
<dbReference type="KEGG" id="mri:Mal4_43300"/>
<evidence type="ECO:0000256" key="7">
    <source>
        <dbReference type="SAM" id="Phobius"/>
    </source>
</evidence>
<feature type="transmembrane region" description="Helical" evidence="7">
    <location>
        <begin position="378"/>
        <end position="400"/>
    </location>
</feature>
<comment type="subcellular location">
    <subcellularLocation>
        <location evidence="1">Cell membrane</location>
        <topology evidence="1">Multi-pass membrane protein</topology>
    </subcellularLocation>
</comment>
<keyword evidence="6 7" id="KW-0472">Membrane</keyword>
<feature type="transmembrane region" description="Helical" evidence="7">
    <location>
        <begin position="7"/>
        <end position="25"/>
    </location>
</feature>
<dbReference type="RefSeq" id="WP_145371104.1">
    <property type="nucleotide sequence ID" value="NZ_CP036275.1"/>
</dbReference>
<dbReference type="Proteomes" id="UP000320496">
    <property type="component" value="Chromosome"/>
</dbReference>
<dbReference type="Pfam" id="PF00482">
    <property type="entry name" value="T2SSF"/>
    <property type="match status" value="2"/>
</dbReference>
<feature type="transmembrane region" description="Helical" evidence="7">
    <location>
        <begin position="180"/>
        <end position="202"/>
    </location>
</feature>
<protein>
    <submittedName>
        <fullName evidence="9">Type II secretion system protein F</fullName>
    </submittedName>
</protein>
<accession>A0A517ZBU9</accession>
<dbReference type="InterPro" id="IPR042094">
    <property type="entry name" value="T2SS_GspF_sf"/>
</dbReference>
<sequence>METFLPLLIFSLVTTLVIMVAWWLKSRRTAPEGLVTWIIRACLVAACLLMPVIGVALILVYWLVLVFNGRRSRQARLLWLMTIATENRLPLADELRADAETYNGPARERTLALADRLEAGMSLGEALQDMRTPLLAPATVAAIRVGEETGTLQQVLRREAIRNTAALNESEAYMPLRLLMIYYTVVIGTILSLTVFLMIFIVPKFRAIFDDFGVELPHLTRLLIDFSDTVSNFWYLAALAMLAAGVALVTGFVIVQSGWENARISSVMKWFPRRDTPGILRALRAGIAANVPLPQLFGTIRSVQLRPEVYRRLDHVVTDVEYGTDPWTAMKKQQLLHDRERLALSAASEGNRLGFVLPALADRIEETYRRRLLTLVELSKPVVVFIVGTFVAFYAVAFFLPLVKLLNDLS</sequence>
<dbReference type="PANTHER" id="PTHR30012:SF0">
    <property type="entry name" value="TYPE II SECRETION SYSTEM PROTEIN F-RELATED"/>
    <property type="match status" value="1"/>
</dbReference>
<dbReference type="EMBL" id="CP036275">
    <property type="protein sequence ID" value="QDU39976.1"/>
    <property type="molecule type" value="Genomic_DNA"/>
</dbReference>
<evidence type="ECO:0000259" key="8">
    <source>
        <dbReference type="Pfam" id="PF00482"/>
    </source>
</evidence>
<organism evidence="9 10">
    <name type="scientific">Maioricimonas rarisocia</name>
    <dbReference type="NCBI Taxonomy" id="2528026"/>
    <lineage>
        <taxon>Bacteria</taxon>
        <taxon>Pseudomonadati</taxon>
        <taxon>Planctomycetota</taxon>
        <taxon>Planctomycetia</taxon>
        <taxon>Planctomycetales</taxon>
        <taxon>Planctomycetaceae</taxon>
        <taxon>Maioricimonas</taxon>
    </lineage>
</organism>
<dbReference type="GO" id="GO:0005886">
    <property type="term" value="C:plasma membrane"/>
    <property type="evidence" value="ECO:0007669"/>
    <property type="project" value="UniProtKB-SubCell"/>
</dbReference>
<dbReference type="InterPro" id="IPR018076">
    <property type="entry name" value="T2SS_GspF_dom"/>
</dbReference>
<evidence type="ECO:0000256" key="5">
    <source>
        <dbReference type="ARBA" id="ARBA00022989"/>
    </source>
</evidence>
<feature type="domain" description="Type II secretion system protein GspF" evidence="8">
    <location>
        <begin position="81"/>
        <end position="203"/>
    </location>
</feature>
<reference evidence="9 10" key="1">
    <citation type="submission" date="2019-02" db="EMBL/GenBank/DDBJ databases">
        <title>Deep-cultivation of Planctomycetes and their phenomic and genomic characterization uncovers novel biology.</title>
        <authorList>
            <person name="Wiegand S."/>
            <person name="Jogler M."/>
            <person name="Boedeker C."/>
            <person name="Pinto D."/>
            <person name="Vollmers J."/>
            <person name="Rivas-Marin E."/>
            <person name="Kohn T."/>
            <person name="Peeters S.H."/>
            <person name="Heuer A."/>
            <person name="Rast P."/>
            <person name="Oberbeckmann S."/>
            <person name="Bunk B."/>
            <person name="Jeske O."/>
            <person name="Meyerdierks A."/>
            <person name="Storesund J.E."/>
            <person name="Kallscheuer N."/>
            <person name="Luecker S."/>
            <person name="Lage O.M."/>
            <person name="Pohl T."/>
            <person name="Merkel B.J."/>
            <person name="Hornburger P."/>
            <person name="Mueller R.-W."/>
            <person name="Bruemmer F."/>
            <person name="Labrenz M."/>
            <person name="Spormann A.M."/>
            <person name="Op den Camp H."/>
            <person name="Overmann J."/>
            <person name="Amann R."/>
            <person name="Jetten M.S.M."/>
            <person name="Mascher T."/>
            <person name="Medema M.H."/>
            <person name="Devos D.P."/>
            <person name="Kaster A.-K."/>
            <person name="Ovreas L."/>
            <person name="Rohde M."/>
            <person name="Galperin M.Y."/>
            <person name="Jogler C."/>
        </authorList>
    </citation>
    <scope>NUCLEOTIDE SEQUENCE [LARGE SCALE GENOMIC DNA]</scope>
    <source>
        <strain evidence="9 10">Mal4</strain>
    </source>
</reference>
<evidence type="ECO:0000313" key="9">
    <source>
        <dbReference type="EMBL" id="QDU39976.1"/>
    </source>
</evidence>
<keyword evidence="5 7" id="KW-1133">Transmembrane helix</keyword>
<keyword evidence="4 7" id="KW-0812">Transmembrane</keyword>
<gene>
    <name evidence="9" type="primary">epsF_7</name>
    <name evidence="9" type="ORF">Mal4_43300</name>
</gene>
<name>A0A517ZBU9_9PLAN</name>
<dbReference type="Gene3D" id="1.20.81.30">
    <property type="entry name" value="Type II secretion system (T2SS), domain F"/>
    <property type="match status" value="2"/>
</dbReference>
<evidence type="ECO:0000256" key="6">
    <source>
        <dbReference type="ARBA" id="ARBA00023136"/>
    </source>
</evidence>
<evidence type="ECO:0000256" key="1">
    <source>
        <dbReference type="ARBA" id="ARBA00004651"/>
    </source>
</evidence>
<evidence type="ECO:0000256" key="4">
    <source>
        <dbReference type="ARBA" id="ARBA00022692"/>
    </source>
</evidence>
<evidence type="ECO:0000256" key="3">
    <source>
        <dbReference type="ARBA" id="ARBA00022475"/>
    </source>
</evidence>
<keyword evidence="10" id="KW-1185">Reference proteome</keyword>
<evidence type="ECO:0000256" key="2">
    <source>
        <dbReference type="ARBA" id="ARBA00005745"/>
    </source>
</evidence>
<evidence type="ECO:0000313" key="10">
    <source>
        <dbReference type="Proteomes" id="UP000320496"/>
    </source>
</evidence>
<dbReference type="InterPro" id="IPR003004">
    <property type="entry name" value="GspF/PilC"/>
</dbReference>
<feature type="domain" description="Type II secretion system protein GspF" evidence="8">
    <location>
        <begin position="280"/>
        <end position="401"/>
    </location>
</feature>
<feature type="transmembrane region" description="Helical" evidence="7">
    <location>
        <begin position="233"/>
        <end position="255"/>
    </location>
</feature>
<feature type="transmembrane region" description="Helical" evidence="7">
    <location>
        <begin position="37"/>
        <end position="67"/>
    </location>
</feature>
<comment type="similarity">
    <text evidence="2">Belongs to the GSP F family.</text>
</comment>
<dbReference type="OrthoDB" id="242349at2"/>
<dbReference type="PANTHER" id="PTHR30012">
    <property type="entry name" value="GENERAL SECRETION PATHWAY PROTEIN"/>
    <property type="match status" value="1"/>
</dbReference>